<organism evidence="1 2">
    <name type="scientific">Halalkalibacter alkalisediminis</name>
    <dbReference type="NCBI Taxonomy" id="935616"/>
    <lineage>
        <taxon>Bacteria</taxon>
        <taxon>Bacillati</taxon>
        <taxon>Bacillota</taxon>
        <taxon>Bacilli</taxon>
        <taxon>Bacillales</taxon>
        <taxon>Bacillaceae</taxon>
        <taxon>Halalkalibacter</taxon>
    </lineage>
</organism>
<sequence length="107" mass="12533">MKVDKEKANREQFFKALLSLNTVAECIDFFEDIATEKELEAFMQRLQVAERLLNGETYEMIELETNARSSMVSRVKRCLKKEKSGLKRVLERLAEARDMNKPETCRN</sequence>
<evidence type="ECO:0000313" key="2">
    <source>
        <dbReference type="Proteomes" id="UP001589833"/>
    </source>
</evidence>
<dbReference type="InterPro" id="IPR038116">
    <property type="entry name" value="TrpR-like_sf"/>
</dbReference>
<dbReference type="InterPro" id="IPR013368">
    <property type="entry name" value="YecD_YerC"/>
</dbReference>
<protein>
    <submittedName>
        <fullName evidence="1">YerC/YecD family TrpR-related protein</fullName>
    </submittedName>
</protein>
<dbReference type="PIRSF" id="PIRSF012508">
    <property type="entry name" value="YerC"/>
    <property type="match status" value="1"/>
</dbReference>
<comment type="caution">
    <text evidence="1">The sequence shown here is derived from an EMBL/GenBank/DDBJ whole genome shotgun (WGS) entry which is preliminary data.</text>
</comment>
<gene>
    <name evidence="1" type="ORF">ACFFH4_19945</name>
</gene>
<dbReference type="InterPro" id="IPR000831">
    <property type="entry name" value="Trp_repress"/>
</dbReference>
<name>A0ABV6NKE1_9BACI</name>
<dbReference type="EMBL" id="JBHLTR010000054">
    <property type="protein sequence ID" value="MFC0561223.1"/>
    <property type="molecule type" value="Genomic_DNA"/>
</dbReference>
<evidence type="ECO:0000313" key="1">
    <source>
        <dbReference type="EMBL" id="MFC0561223.1"/>
    </source>
</evidence>
<dbReference type="PANTHER" id="PTHR40080:SF1">
    <property type="entry name" value="TRPR-LIKE PROTEIN YERC_YECD"/>
    <property type="match status" value="1"/>
</dbReference>
<keyword evidence="2" id="KW-1185">Reference proteome</keyword>
<accession>A0ABV6NKE1</accession>
<dbReference type="InterPro" id="IPR010921">
    <property type="entry name" value="Trp_repressor/repl_initiator"/>
</dbReference>
<dbReference type="NCBIfam" id="TIGR02531">
    <property type="entry name" value="yecD_yerC"/>
    <property type="match status" value="1"/>
</dbReference>
<reference evidence="1 2" key="1">
    <citation type="submission" date="2024-09" db="EMBL/GenBank/DDBJ databases">
        <authorList>
            <person name="Sun Q."/>
            <person name="Mori K."/>
        </authorList>
    </citation>
    <scope>NUCLEOTIDE SEQUENCE [LARGE SCALE GENOMIC DNA]</scope>
    <source>
        <strain evidence="1 2">NCAIM B.02301</strain>
    </source>
</reference>
<dbReference type="RefSeq" id="WP_273842674.1">
    <property type="nucleotide sequence ID" value="NZ_JAQQWT010000005.1"/>
</dbReference>
<dbReference type="Proteomes" id="UP001589833">
    <property type="component" value="Unassembled WGS sequence"/>
</dbReference>
<dbReference type="PANTHER" id="PTHR40080">
    <property type="entry name" value="LMO1763 PROTEIN"/>
    <property type="match status" value="1"/>
</dbReference>
<dbReference type="SUPFAM" id="SSF48295">
    <property type="entry name" value="TrpR-like"/>
    <property type="match status" value="1"/>
</dbReference>
<dbReference type="Pfam" id="PF01371">
    <property type="entry name" value="Trp_repressor"/>
    <property type="match status" value="1"/>
</dbReference>
<dbReference type="Gene3D" id="1.10.1270.10">
    <property type="entry name" value="TrpR-like"/>
    <property type="match status" value="1"/>
</dbReference>
<proteinExistence type="predicted"/>